<feature type="transmembrane region" description="Helical" evidence="8">
    <location>
        <begin position="6"/>
        <end position="29"/>
    </location>
</feature>
<dbReference type="Pfam" id="PF08449">
    <property type="entry name" value="UAA"/>
    <property type="match status" value="1"/>
</dbReference>
<evidence type="ECO:0000256" key="8">
    <source>
        <dbReference type="SAM" id="Phobius"/>
    </source>
</evidence>
<dbReference type="PANTHER" id="PTHR10778">
    <property type="entry name" value="SOLUTE CARRIER FAMILY 35 MEMBER B"/>
    <property type="match status" value="1"/>
</dbReference>
<dbReference type="PANTHER" id="PTHR10778:SF10">
    <property type="entry name" value="SOLUTE CARRIER FAMILY 35 MEMBER B1"/>
    <property type="match status" value="1"/>
</dbReference>
<comment type="similarity">
    <text evidence="2">Belongs to the nucleotide-sugar transporter family. SLC35B subfamily.</text>
</comment>
<feature type="transmembrane region" description="Helical" evidence="8">
    <location>
        <begin position="143"/>
        <end position="163"/>
    </location>
</feature>
<feature type="transmembrane region" description="Helical" evidence="8">
    <location>
        <begin position="272"/>
        <end position="288"/>
    </location>
</feature>
<evidence type="ECO:0000313" key="10">
    <source>
        <dbReference type="WBParaSite" id="nRc.2.0.1.t30057-RA"/>
    </source>
</evidence>
<evidence type="ECO:0000256" key="2">
    <source>
        <dbReference type="ARBA" id="ARBA00010694"/>
    </source>
</evidence>
<dbReference type="InterPro" id="IPR037185">
    <property type="entry name" value="EmrE-like"/>
</dbReference>
<evidence type="ECO:0000313" key="9">
    <source>
        <dbReference type="Proteomes" id="UP000887565"/>
    </source>
</evidence>
<protein>
    <submittedName>
        <fullName evidence="10">Solute carrier family 35 member B1</fullName>
    </submittedName>
</protein>
<comment type="subcellular location">
    <subcellularLocation>
        <location evidence="1">Endoplasmic reticulum membrane</location>
        <topology evidence="1">Multi-pass membrane protein</topology>
    </subcellularLocation>
</comment>
<keyword evidence="7 8" id="KW-0472">Membrane</keyword>
<evidence type="ECO:0000256" key="6">
    <source>
        <dbReference type="ARBA" id="ARBA00022989"/>
    </source>
</evidence>
<keyword evidence="5" id="KW-0256">Endoplasmic reticulum</keyword>
<keyword evidence="6 8" id="KW-1133">Transmembrane helix</keyword>
<sequence length="293" mass="33089">MFKSHIKLIGCALGIIVCYGIFGVVQEAITKATYSDGESELKFTFSQELVFIQCLINALFAYLVILLTNPASDDTPTHMYAFSSFSYTVAMICTNQALQYISYPYQRYSWSKYVNVFLIVFGVALFMYKDTHKTGIIKSHFDFGMGEIFIIISLLMDGTTGAIQDRMRAHCKVEWHHMMLQMNVWSSLYLTISILLTGDFFSFIGFIKQFPYVLGYMALFALSSAVGQFFVFVTVTEFGPLNCSIITTIRKVITILASVLIFGNLLTIRQTLAATIVFVALFLDAFYGKKKVK</sequence>
<dbReference type="SUPFAM" id="SSF103481">
    <property type="entry name" value="Multidrug resistance efflux transporter EmrE"/>
    <property type="match status" value="1"/>
</dbReference>
<keyword evidence="3" id="KW-0813">Transport</keyword>
<reference evidence="10" key="1">
    <citation type="submission" date="2022-11" db="UniProtKB">
        <authorList>
            <consortium name="WormBaseParasite"/>
        </authorList>
    </citation>
    <scope>IDENTIFICATION</scope>
</reference>
<dbReference type="GO" id="GO:0005789">
    <property type="term" value="C:endoplasmic reticulum membrane"/>
    <property type="evidence" value="ECO:0007669"/>
    <property type="project" value="UniProtKB-SubCell"/>
</dbReference>
<feature type="transmembrane region" description="Helical" evidence="8">
    <location>
        <begin position="49"/>
        <end position="67"/>
    </location>
</feature>
<accession>A0A915JWE8</accession>
<evidence type="ECO:0000256" key="4">
    <source>
        <dbReference type="ARBA" id="ARBA00022692"/>
    </source>
</evidence>
<evidence type="ECO:0000256" key="7">
    <source>
        <dbReference type="ARBA" id="ARBA00023136"/>
    </source>
</evidence>
<dbReference type="GO" id="GO:0005460">
    <property type="term" value="F:UDP-glucose transmembrane transporter activity"/>
    <property type="evidence" value="ECO:0007669"/>
    <property type="project" value="TreeGrafter"/>
</dbReference>
<proteinExistence type="inferred from homology"/>
<dbReference type="Proteomes" id="UP000887565">
    <property type="component" value="Unplaced"/>
</dbReference>
<name>A0A915JWE8_ROMCU</name>
<dbReference type="GO" id="GO:0005459">
    <property type="term" value="F:UDP-galactose transmembrane transporter activity"/>
    <property type="evidence" value="ECO:0007669"/>
    <property type="project" value="TreeGrafter"/>
</dbReference>
<dbReference type="WBParaSite" id="nRc.2.0.1.t30057-RA">
    <property type="protein sequence ID" value="nRc.2.0.1.t30057-RA"/>
    <property type="gene ID" value="nRc.2.0.1.g30057"/>
</dbReference>
<feature type="transmembrane region" description="Helical" evidence="8">
    <location>
        <begin position="110"/>
        <end position="128"/>
    </location>
</feature>
<dbReference type="InterPro" id="IPR013657">
    <property type="entry name" value="SCL35B1-4/HUT1"/>
</dbReference>
<organism evidence="9 10">
    <name type="scientific">Romanomermis culicivorax</name>
    <name type="common">Nematode worm</name>
    <dbReference type="NCBI Taxonomy" id="13658"/>
    <lineage>
        <taxon>Eukaryota</taxon>
        <taxon>Metazoa</taxon>
        <taxon>Ecdysozoa</taxon>
        <taxon>Nematoda</taxon>
        <taxon>Enoplea</taxon>
        <taxon>Dorylaimia</taxon>
        <taxon>Mermithida</taxon>
        <taxon>Mermithoidea</taxon>
        <taxon>Mermithidae</taxon>
        <taxon>Romanomermis</taxon>
    </lineage>
</organism>
<keyword evidence="4 8" id="KW-0812">Transmembrane</keyword>
<feature type="transmembrane region" description="Helical" evidence="8">
    <location>
        <begin position="213"/>
        <end position="236"/>
    </location>
</feature>
<keyword evidence="9" id="KW-1185">Reference proteome</keyword>
<evidence type="ECO:0000256" key="3">
    <source>
        <dbReference type="ARBA" id="ARBA00022448"/>
    </source>
</evidence>
<feature type="transmembrane region" description="Helical" evidence="8">
    <location>
        <begin position="184"/>
        <end position="207"/>
    </location>
</feature>
<dbReference type="GO" id="GO:0000139">
    <property type="term" value="C:Golgi membrane"/>
    <property type="evidence" value="ECO:0007669"/>
    <property type="project" value="TreeGrafter"/>
</dbReference>
<dbReference type="AlphaFoldDB" id="A0A915JWE8"/>
<evidence type="ECO:0000256" key="5">
    <source>
        <dbReference type="ARBA" id="ARBA00022824"/>
    </source>
</evidence>
<evidence type="ECO:0000256" key="1">
    <source>
        <dbReference type="ARBA" id="ARBA00004477"/>
    </source>
</evidence>
<dbReference type="OMA" id="CGAIGQV"/>
<feature type="transmembrane region" description="Helical" evidence="8">
    <location>
        <begin position="248"/>
        <end position="266"/>
    </location>
</feature>